<dbReference type="InterPro" id="IPR003781">
    <property type="entry name" value="CoA-bd"/>
</dbReference>
<dbReference type="RefSeq" id="WP_136136869.1">
    <property type="nucleotide sequence ID" value="NZ_SDGV01000015.1"/>
</dbReference>
<dbReference type="OrthoDB" id="6193532at2"/>
<evidence type="ECO:0000259" key="2">
    <source>
        <dbReference type="Pfam" id="PF02629"/>
    </source>
</evidence>
<dbReference type="AlphaFoldDB" id="A0A4S3B8F4"/>
<dbReference type="GO" id="GO:0004776">
    <property type="term" value="F:succinate-CoA ligase (GDP-forming) activity"/>
    <property type="evidence" value="ECO:0007669"/>
    <property type="project" value="TreeGrafter"/>
</dbReference>
<comment type="caution">
    <text evidence="3">The sequence shown here is derived from an EMBL/GenBank/DDBJ whole genome shotgun (WGS) entry which is preliminary data.</text>
</comment>
<dbReference type="Gene3D" id="3.40.50.261">
    <property type="entry name" value="Succinyl-CoA synthetase domains"/>
    <property type="match status" value="2"/>
</dbReference>
<sequence>MLQTVILKNNYQDSINLMLLTNRINDFDSVIMSQIMMGTDANKDILNNTNLLTSEAQEASANDLMIVVESDDEAIMDEVLPEIHSFLDDLSSNDSASEKKAATSWQEALEGLPDANMALFSIPGEYGASEMEKALNHNLHVFSFTDNIPLEDEVRLKKLAHKKGLLMMGPDCGTGIISSIPLAFTNVVSPGNIGVVGASGTGIQEVTTIIDRLGGGVVHAIGTGGRDLSDKVGATTMKDAIVALEHHAPTDVICVISKPPAKEVRDEVVQLLQSITKPVVAIFLGEKPESHEGKLYLAHTLEEAAHIAVDLANDEAVKANYFEKVDAPEVQTLAEDKVVKGLYSGGTLASEAGMMISEALSLEGLVKQEGYVLHSHGYDVIDLGDDIYTQGRPHPMIAPEVRIEKIEQYAKDSQTGIILFDVVLGYGAHEDMVSALLPAIKAAQESAAAEMRDLYFVATVCGTEKDPQNYQDAVKRLKEAGVLIAESNAKAVQLALLLKGIEITEADKEVKPYAGTTIEVPEVSEKVMELLTTKPRIINVGLQNFNESILTYGGQSEQFNWRPRANGNKKMIKILDALDAHKEMIDAENQKVLDKMKNAQPFLIDVVPAKTVIPELNEAQKTLLHAGPPITWDQMTGPMKGSCIGAALFERWAETEEEAESLLARGDVRFMPCHHVQAVGPMGGITSSNMPVFVVENRLEGNQAYCILNEGIGKVLRFGAYSEEVITRLDWIKDTLAPTLAKALALTEEGLNLNVLIARSITMGDEFHQRNMAASLNFLKELAPLIIKTDAPESEKYEVIKFLADTDQFFLNVMMATGKAIVDGARKDTLGTVVTTMTRNGVDFGVRIAETGNDWHTAPVNTPKGLYFTGFTEEDGNPDVGDSAITETIGVGGMAMIAAPGVTRFVGAGGFDDALATSNEMAQICLGHNPTFTIPTWNFQGTCLGIDIRKVVETGITPVINTGIAHKEAGVGQVGAGTVRAPLGCFEKALEAYAEKLGIVVD</sequence>
<dbReference type="Gene3D" id="3.90.1710.10">
    <property type="entry name" value="Enterococcus faecalis V583 domain"/>
    <property type="match status" value="1"/>
</dbReference>
<dbReference type="Pfam" id="PF02629">
    <property type="entry name" value="CoA_binding"/>
    <property type="match status" value="1"/>
</dbReference>
<reference evidence="3 4" key="1">
    <citation type="submission" date="2019-01" db="EMBL/GenBank/DDBJ databases">
        <title>Vagococcus silagei sp. nov. isolated from brewer's grain.</title>
        <authorList>
            <person name="Guu J.-R."/>
        </authorList>
    </citation>
    <scope>NUCLEOTIDE SEQUENCE [LARGE SCALE GENOMIC DNA]</scope>
    <source>
        <strain evidence="3 4">2B-2</strain>
    </source>
</reference>
<accession>A0A4S3B8F4</accession>
<dbReference type="InterPro" id="IPR005811">
    <property type="entry name" value="SUCC_ACL_C"/>
</dbReference>
<dbReference type="GO" id="GO:0004775">
    <property type="term" value="F:succinate-CoA ligase (ADP-forming) activity"/>
    <property type="evidence" value="ECO:0007669"/>
    <property type="project" value="TreeGrafter"/>
</dbReference>
<dbReference type="Pfam" id="PF00549">
    <property type="entry name" value="Ligase_CoA"/>
    <property type="match status" value="1"/>
</dbReference>
<dbReference type="NCBIfam" id="NF004760">
    <property type="entry name" value="PRK06091.1"/>
    <property type="match status" value="1"/>
</dbReference>
<dbReference type="Gene3D" id="3.40.50.720">
    <property type="entry name" value="NAD(P)-binding Rossmann-like Domain"/>
    <property type="match status" value="1"/>
</dbReference>
<dbReference type="Gene3D" id="1.10.10.660">
    <property type="entry name" value="conserved protein of unknown function from Enterococcus faecalis V583"/>
    <property type="match status" value="1"/>
</dbReference>
<protein>
    <submittedName>
        <fullName evidence="3">Acyl-CoA synthetase FdrA</fullName>
    </submittedName>
</protein>
<dbReference type="PANTHER" id="PTHR11117:SF24">
    <property type="entry name" value="PROTEIN FDRA"/>
    <property type="match status" value="1"/>
</dbReference>
<dbReference type="GO" id="GO:0009361">
    <property type="term" value="C:succinate-CoA ligase complex (ADP-forming)"/>
    <property type="evidence" value="ECO:0007669"/>
    <property type="project" value="TreeGrafter"/>
</dbReference>
<feature type="domain" description="CoA-binding" evidence="2">
    <location>
        <begin position="190"/>
        <end position="285"/>
    </location>
</feature>
<organism evidence="3 4">
    <name type="scientific">Vagococcus silagei</name>
    <dbReference type="NCBI Taxonomy" id="2508885"/>
    <lineage>
        <taxon>Bacteria</taxon>
        <taxon>Bacillati</taxon>
        <taxon>Bacillota</taxon>
        <taxon>Bacilli</taxon>
        <taxon>Lactobacillales</taxon>
        <taxon>Enterococcaceae</taxon>
        <taxon>Vagococcus</taxon>
    </lineage>
</organism>
<dbReference type="SUPFAM" id="SSF52210">
    <property type="entry name" value="Succinyl-CoA synthetase domains"/>
    <property type="match status" value="2"/>
</dbReference>
<evidence type="ECO:0000313" key="3">
    <source>
        <dbReference type="EMBL" id="THB61175.1"/>
    </source>
</evidence>
<keyword evidence="4" id="KW-1185">Reference proteome</keyword>
<dbReference type="Pfam" id="PF06545">
    <property type="entry name" value="AllG"/>
    <property type="match status" value="1"/>
</dbReference>
<gene>
    <name evidence="3" type="primary">fdrA</name>
    <name evidence="3" type="ORF">ESZ54_06545</name>
</gene>
<dbReference type="InterPro" id="IPR016102">
    <property type="entry name" value="Succinyl-CoA_synth-like"/>
</dbReference>
<feature type="domain" description="ATP-citrate synthase/succinyl-CoA ligase C-terminal" evidence="1">
    <location>
        <begin position="342"/>
        <end position="495"/>
    </location>
</feature>
<dbReference type="Gene3D" id="3.90.1700.10">
    <property type="entry name" value="v583 domain like"/>
    <property type="match status" value="1"/>
</dbReference>
<dbReference type="InterPro" id="IPR024033">
    <property type="entry name" value="OXTCase_su_AllG_h-dom"/>
</dbReference>
<dbReference type="InterPro" id="IPR009499">
    <property type="entry name" value="AllG-like"/>
</dbReference>
<dbReference type="EMBL" id="SDGV01000015">
    <property type="protein sequence ID" value="THB61175.1"/>
    <property type="molecule type" value="Genomic_DNA"/>
</dbReference>
<evidence type="ECO:0000259" key="1">
    <source>
        <dbReference type="Pfam" id="PF00549"/>
    </source>
</evidence>
<evidence type="ECO:0000313" key="4">
    <source>
        <dbReference type="Proteomes" id="UP000310506"/>
    </source>
</evidence>
<name>A0A4S3B8F4_9ENTE</name>
<proteinExistence type="predicted"/>
<dbReference type="GO" id="GO:0006099">
    <property type="term" value="P:tricarboxylic acid cycle"/>
    <property type="evidence" value="ECO:0007669"/>
    <property type="project" value="TreeGrafter"/>
</dbReference>
<dbReference type="PANTHER" id="PTHR11117">
    <property type="entry name" value="SUCCINYL-COA LIGASE SUBUNIT ALPHA"/>
    <property type="match status" value="1"/>
</dbReference>
<dbReference type="Proteomes" id="UP000310506">
    <property type="component" value="Unassembled WGS sequence"/>
</dbReference>
<dbReference type="GO" id="GO:0005829">
    <property type="term" value="C:cytosol"/>
    <property type="evidence" value="ECO:0007669"/>
    <property type="project" value="TreeGrafter"/>
</dbReference>